<organism evidence="1 2">
    <name type="scientific">Segatella baroniae F0067</name>
    <dbReference type="NCBI Taxonomy" id="1115809"/>
    <lineage>
        <taxon>Bacteria</taxon>
        <taxon>Pseudomonadati</taxon>
        <taxon>Bacteroidota</taxon>
        <taxon>Bacteroidia</taxon>
        <taxon>Bacteroidales</taxon>
        <taxon>Prevotellaceae</taxon>
        <taxon>Segatella</taxon>
    </lineage>
</organism>
<gene>
    <name evidence="1" type="ORF">HMPREF9135_2406</name>
</gene>
<protein>
    <submittedName>
        <fullName evidence="1">Uncharacterized protein</fullName>
    </submittedName>
</protein>
<evidence type="ECO:0000313" key="1">
    <source>
        <dbReference type="EMBL" id="ERK39165.1"/>
    </source>
</evidence>
<dbReference type="Proteomes" id="UP000016648">
    <property type="component" value="Unassembled WGS sequence"/>
</dbReference>
<evidence type="ECO:0000313" key="2">
    <source>
        <dbReference type="Proteomes" id="UP000016648"/>
    </source>
</evidence>
<name>U2NM60_9BACT</name>
<dbReference type="AlphaFoldDB" id="U2NM60"/>
<dbReference type="PATRIC" id="fig|1115809.3.peg.1506"/>
<sequence>MFAVKAGLRFPKKAGRATRQAACAVWIAFRAKAITRLSGGGRAFAAEIQTRGK</sequence>
<comment type="caution">
    <text evidence="1">The sequence shown here is derived from an EMBL/GenBank/DDBJ whole genome shotgun (WGS) entry which is preliminary data.</text>
</comment>
<accession>U2NM60</accession>
<reference evidence="1 2" key="1">
    <citation type="submission" date="2013-08" db="EMBL/GenBank/DDBJ databases">
        <authorList>
            <person name="Durkin A.S."/>
            <person name="Haft D.R."/>
            <person name="McCorrison J."/>
            <person name="Torralba M."/>
            <person name="Gillis M."/>
            <person name="Haft D.H."/>
            <person name="Methe B."/>
            <person name="Sutton G."/>
            <person name="Nelson K.E."/>
        </authorList>
    </citation>
    <scope>NUCLEOTIDE SEQUENCE [LARGE SCALE GENOMIC DNA]</scope>
    <source>
        <strain evidence="1 2">F0067</strain>
    </source>
</reference>
<proteinExistence type="predicted"/>
<keyword evidence="2" id="KW-1185">Reference proteome</keyword>
<dbReference type="EMBL" id="AWEY01000027">
    <property type="protein sequence ID" value="ERK39165.1"/>
    <property type="molecule type" value="Genomic_DNA"/>
</dbReference>